<evidence type="ECO:0000256" key="1">
    <source>
        <dbReference type="SAM" id="Phobius"/>
    </source>
</evidence>
<dbReference type="AlphaFoldDB" id="A0A3B0W080"/>
<keyword evidence="1" id="KW-1133">Transmembrane helix</keyword>
<feature type="transmembrane region" description="Helical" evidence="1">
    <location>
        <begin position="7"/>
        <end position="29"/>
    </location>
</feature>
<dbReference type="EMBL" id="UOFA01000077">
    <property type="protein sequence ID" value="VAW44097.1"/>
    <property type="molecule type" value="Genomic_DNA"/>
</dbReference>
<proteinExistence type="predicted"/>
<accession>A0A3B0W080</accession>
<reference evidence="2" key="1">
    <citation type="submission" date="2018-06" db="EMBL/GenBank/DDBJ databases">
        <authorList>
            <person name="Zhirakovskaya E."/>
        </authorList>
    </citation>
    <scope>NUCLEOTIDE SEQUENCE</scope>
</reference>
<gene>
    <name evidence="2" type="ORF">MNBD_GAMMA02-1298</name>
</gene>
<evidence type="ECO:0000313" key="2">
    <source>
        <dbReference type="EMBL" id="VAW44097.1"/>
    </source>
</evidence>
<organism evidence="2">
    <name type="scientific">hydrothermal vent metagenome</name>
    <dbReference type="NCBI Taxonomy" id="652676"/>
    <lineage>
        <taxon>unclassified sequences</taxon>
        <taxon>metagenomes</taxon>
        <taxon>ecological metagenomes</taxon>
    </lineage>
</organism>
<keyword evidence="1" id="KW-0812">Transmembrane</keyword>
<sequence>MTTQSKSVLMPFLIIAGIVFAVALAWKYLGNHDTKTVVTETVEPMKTEQVTTTPVATTLVPTVVDYDEPAPYLAPTVEDREKLREQAVSKMKFSMRYPSLESAMTGLKQLRANGNDEIAENLIRYIEDIYPNDTIPVDLLD</sequence>
<name>A0A3B0W080_9ZZZZ</name>
<keyword evidence="1" id="KW-0472">Membrane</keyword>
<protein>
    <submittedName>
        <fullName evidence="2">Uncharacterized protein</fullName>
    </submittedName>
</protein>